<dbReference type="KEGG" id="psai:C3B54_111340"/>
<dbReference type="Proteomes" id="UP000243077">
    <property type="component" value="Chromosome"/>
</dbReference>
<dbReference type="Pfam" id="PF07690">
    <property type="entry name" value="MFS_1"/>
    <property type="match status" value="1"/>
</dbReference>
<dbReference type="GO" id="GO:0005886">
    <property type="term" value="C:plasma membrane"/>
    <property type="evidence" value="ECO:0007669"/>
    <property type="project" value="UniProtKB-SubCell"/>
</dbReference>
<feature type="domain" description="Major facilitator superfamily (MFS) profile" evidence="6">
    <location>
        <begin position="1"/>
        <end position="375"/>
    </location>
</feature>
<evidence type="ECO:0000259" key="6">
    <source>
        <dbReference type="PROSITE" id="PS50850"/>
    </source>
</evidence>
<evidence type="ECO:0000313" key="8">
    <source>
        <dbReference type="Proteomes" id="UP000243077"/>
    </source>
</evidence>
<accession>A0A2L2BRI0</accession>
<reference evidence="7 8" key="1">
    <citation type="submission" date="2018-02" db="EMBL/GenBank/DDBJ databases">
        <title>Complete genome of the streamlined marine actinobacterium Pontimonas salivibrio CL-TW6 adapted to coastal planktonic lifestype.</title>
        <authorList>
            <person name="Cho B.C."/>
            <person name="Hardies S.C."/>
            <person name="Jang G.I."/>
            <person name="Hwang C.Y."/>
        </authorList>
    </citation>
    <scope>NUCLEOTIDE SEQUENCE [LARGE SCALE GENOMIC DNA]</scope>
    <source>
        <strain evidence="7 8">CL-TW6</strain>
    </source>
</reference>
<dbReference type="EMBL" id="CP026923">
    <property type="protein sequence ID" value="AVG24284.1"/>
    <property type="molecule type" value="Genomic_DNA"/>
</dbReference>
<feature type="transmembrane region" description="Helical" evidence="5">
    <location>
        <begin position="354"/>
        <end position="372"/>
    </location>
</feature>
<evidence type="ECO:0000256" key="3">
    <source>
        <dbReference type="ARBA" id="ARBA00022989"/>
    </source>
</evidence>
<evidence type="ECO:0000256" key="1">
    <source>
        <dbReference type="ARBA" id="ARBA00004651"/>
    </source>
</evidence>
<feature type="transmembrane region" description="Helical" evidence="5">
    <location>
        <begin position="86"/>
        <end position="109"/>
    </location>
</feature>
<dbReference type="OrthoDB" id="7200137at2"/>
<protein>
    <submittedName>
        <fullName evidence="7">MFS transporter</fullName>
    </submittedName>
</protein>
<keyword evidence="8" id="KW-1185">Reference proteome</keyword>
<feature type="transmembrane region" description="Helical" evidence="5">
    <location>
        <begin position="146"/>
        <end position="167"/>
    </location>
</feature>
<organism evidence="7 8">
    <name type="scientific">Pontimonas salivibrio</name>
    <dbReference type="NCBI Taxonomy" id="1159327"/>
    <lineage>
        <taxon>Bacteria</taxon>
        <taxon>Bacillati</taxon>
        <taxon>Actinomycetota</taxon>
        <taxon>Actinomycetes</taxon>
        <taxon>Micrococcales</taxon>
        <taxon>Microbacteriaceae</taxon>
        <taxon>Pontimonas</taxon>
    </lineage>
</organism>
<proteinExistence type="predicted"/>
<keyword evidence="3 5" id="KW-1133">Transmembrane helix</keyword>
<evidence type="ECO:0000256" key="2">
    <source>
        <dbReference type="ARBA" id="ARBA00022692"/>
    </source>
</evidence>
<feature type="transmembrane region" description="Helical" evidence="5">
    <location>
        <begin position="327"/>
        <end position="348"/>
    </location>
</feature>
<dbReference type="InterPro" id="IPR036259">
    <property type="entry name" value="MFS_trans_sf"/>
</dbReference>
<dbReference type="RefSeq" id="WP_104913785.1">
    <property type="nucleotide sequence ID" value="NZ_CP026923.1"/>
</dbReference>
<dbReference type="InterPro" id="IPR050327">
    <property type="entry name" value="Proton-linked_MCT"/>
</dbReference>
<feature type="transmembrane region" description="Helical" evidence="5">
    <location>
        <begin position="264"/>
        <end position="284"/>
    </location>
</feature>
<dbReference type="InterPro" id="IPR020846">
    <property type="entry name" value="MFS_dom"/>
</dbReference>
<dbReference type="Gene3D" id="1.20.1250.20">
    <property type="entry name" value="MFS general substrate transporter like domains"/>
    <property type="match status" value="1"/>
</dbReference>
<gene>
    <name evidence="7" type="ORF">C3B54_111340</name>
</gene>
<feature type="transmembrane region" description="Helical" evidence="5">
    <location>
        <begin position="204"/>
        <end position="226"/>
    </location>
</feature>
<evidence type="ECO:0000256" key="4">
    <source>
        <dbReference type="ARBA" id="ARBA00023136"/>
    </source>
</evidence>
<sequence length="375" mass="39426">MGQVVGWGVLYYSPLVAISAISQQEGWNLRTLTALLSIGLLVAAVAGIYVGRLLDRLSPRRVLVAGASMGVVGMVMFASATSTASLAISLVVVGLGQSAVLYQAAFTVATHRYRQSLDFSLTVITIAGGLSSAVFAPIVVGMLTELGWRATFGLLAGVMAMLIPIYFHWLPRDAPGGQSDPLESDLSEQHSVAVTMRTGRFLRLGVILVVTTVAIFSVTFLAIPLFEEKGLNFEQAAWLFAAIGFGQVFGRLGLLFFRLDRAPRLLLAFVALGSGAGIAGFVVVGDYLPVLMIVALLVGGLRGAHTLVQATAISVRWGRQHFGTLNGVLSAPLSVALALAPAIGGQIAHVMSSYNSMALVMAAVLILVAPLARYT</sequence>
<evidence type="ECO:0000313" key="7">
    <source>
        <dbReference type="EMBL" id="AVG24284.1"/>
    </source>
</evidence>
<name>A0A2L2BRI0_9MICO</name>
<keyword evidence="2 5" id="KW-0812">Transmembrane</keyword>
<dbReference type="PROSITE" id="PS50850">
    <property type="entry name" value="MFS"/>
    <property type="match status" value="1"/>
</dbReference>
<evidence type="ECO:0000256" key="5">
    <source>
        <dbReference type="SAM" id="Phobius"/>
    </source>
</evidence>
<feature type="transmembrane region" description="Helical" evidence="5">
    <location>
        <begin position="290"/>
        <end position="315"/>
    </location>
</feature>
<dbReference type="GO" id="GO:0022857">
    <property type="term" value="F:transmembrane transporter activity"/>
    <property type="evidence" value="ECO:0007669"/>
    <property type="project" value="InterPro"/>
</dbReference>
<comment type="subcellular location">
    <subcellularLocation>
        <location evidence="1">Cell membrane</location>
        <topology evidence="1">Multi-pass membrane protein</topology>
    </subcellularLocation>
</comment>
<dbReference type="AlphaFoldDB" id="A0A2L2BRI0"/>
<feature type="transmembrane region" description="Helical" evidence="5">
    <location>
        <begin position="238"/>
        <end position="257"/>
    </location>
</feature>
<feature type="transmembrane region" description="Helical" evidence="5">
    <location>
        <begin position="32"/>
        <end position="50"/>
    </location>
</feature>
<dbReference type="InterPro" id="IPR011701">
    <property type="entry name" value="MFS"/>
</dbReference>
<dbReference type="SUPFAM" id="SSF103473">
    <property type="entry name" value="MFS general substrate transporter"/>
    <property type="match status" value="1"/>
</dbReference>
<keyword evidence="4 5" id="KW-0472">Membrane</keyword>
<dbReference type="PANTHER" id="PTHR11360">
    <property type="entry name" value="MONOCARBOXYLATE TRANSPORTER"/>
    <property type="match status" value="1"/>
</dbReference>
<feature type="transmembrane region" description="Helical" evidence="5">
    <location>
        <begin position="62"/>
        <end position="80"/>
    </location>
</feature>
<feature type="transmembrane region" description="Helical" evidence="5">
    <location>
        <begin position="121"/>
        <end position="140"/>
    </location>
</feature>
<dbReference type="PANTHER" id="PTHR11360:SF308">
    <property type="entry name" value="BLL3089 PROTEIN"/>
    <property type="match status" value="1"/>
</dbReference>